<dbReference type="RefSeq" id="WP_425560818.1">
    <property type="nucleotide sequence ID" value="NZ_BAAALS010000026.1"/>
</dbReference>
<name>A0ABP4X763_9ACTN</name>
<gene>
    <name evidence="2" type="ORF">GCM10009681_45800</name>
</gene>
<comment type="caution">
    <text evidence="2">The sequence shown here is derived from an EMBL/GenBank/DDBJ whole genome shotgun (WGS) entry which is preliminary data.</text>
</comment>
<dbReference type="Proteomes" id="UP001500655">
    <property type="component" value="Unassembled WGS sequence"/>
</dbReference>
<sequence length="165" mass="17564">MTPGPEVPDSADSAPAQRRRRRVRHAPDEAPPPPVPAPPPPVQRTSAMPRRVSSPRPGRVSGPRPVAGPAIAQTRGTADGDGPVDEHVRWHHEAAHGETVSERGLRGLVGGGATQVNVRAAMRARDATRPRAADMARAEAELTIVRRYWTPRETTLPQEGSGGSS</sequence>
<feature type="region of interest" description="Disordered" evidence="1">
    <location>
        <begin position="1"/>
        <end position="85"/>
    </location>
</feature>
<accession>A0ABP4X763</accession>
<reference evidence="3" key="1">
    <citation type="journal article" date="2019" name="Int. J. Syst. Evol. Microbiol.">
        <title>The Global Catalogue of Microorganisms (GCM) 10K type strain sequencing project: providing services to taxonomists for standard genome sequencing and annotation.</title>
        <authorList>
            <consortium name="The Broad Institute Genomics Platform"/>
            <consortium name="The Broad Institute Genome Sequencing Center for Infectious Disease"/>
            <person name="Wu L."/>
            <person name="Ma J."/>
        </authorList>
    </citation>
    <scope>NUCLEOTIDE SEQUENCE [LARGE SCALE GENOMIC DNA]</scope>
    <source>
        <strain evidence="3">JCM 13249</strain>
    </source>
</reference>
<feature type="compositionally biased region" description="Pro residues" evidence="1">
    <location>
        <begin position="29"/>
        <end position="42"/>
    </location>
</feature>
<protein>
    <submittedName>
        <fullName evidence="2">Uncharacterized protein</fullName>
    </submittedName>
</protein>
<dbReference type="EMBL" id="BAAALS010000026">
    <property type="protein sequence ID" value="GAA1769250.1"/>
    <property type="molecule type" value="Genomic_DNA"/>
</dbReference>
<feature type="compositionally biased region" description="Low complexity" evidence="1">
    <location>
        <begin position="49"/>
        <end position="69"/>
    </location>
</feature>
<keyword evidence="3" id="KW-1185">Reference proteome</keyword>
<proteinExistence type="predicted"/>
<evidence type="ECO:0000256" key="1">
    <source>
        <dbReference type="SAM" id="MobiDB-lite"/>
    </source>
</evidence>
<evidence type="ECO:0000313" key="3">
    <source>
        <dbReference type="Proteomes" id="UP001500655"/>
    </source>
</evidence>
<evidence type="ECO:0000313" key="2">
    <source>
        <dbReference type="EMBL" id="GAA1769250.1"/>
    </source>
</evidence>
<organism evidence="2 3">
    <name type="scientific">Luedemannella helvata</name>
    <dbReference type="NCBI Taxonomy" id="349315"/>
    <lineage>
        <taxon>Bacteria</taxon>
        <taxon>Bacillati</taxon>
        <taxon>Actinomycetota</taxon>
        <taxon>Actinomycetes</taxon>
        <taxon>Micromonosporales</taxon>
        <taxon>Micromonosporaceae</taxon>
        <taxon>Luedemannella</taxon>
    </lineage>
</organism>